<sequence>MRISIRGVAALAAAAFTGAAQAQCQEVVPGQYKGTPYANSAPVTHEYSEKAFFKIKDPSGQHVCADDPEADFSFLTYSSLNTSKLRPRNRDLKRAVIVIHGARRDPQNYHAGMLQALLKVTTNDEISPDTVSVLAPYYVNDEDEGVGYAAGSRALVWYDDQWAGGANNELPAASRTISAFDVLDQIVQYYADKSTFPNINQIVVSGHSMGAQMAQRYAAVVKTPQQLGISTPITYWIGDPNSMVWFELARPLSTGKCPTFDNYREGFSNYVAFGAANAGNMTYNVGLVNEGRDALLSNYMSKTMAYGRADRDRGDYAGADDCAVYTTGKDRSERFFEFVKSFPPECDDPAGTNCHTLDIVDSTHDAPTMFASLAGQARLFKDNWDGDGSRAYDFGYPRWARGDDPYPDPAHAGEPLIHTNTETYAGGMTGRGCYSDVDDAQSVGSLPYRAYVGTSNSRSYCSNLCVQSRYKIAGMSGNYCYCGNALGSQTVPVVITSCEGVCPGNSSQLCGGDRRLTILATGNL</sequence>
<feature type="chain" id="PRO_5004085989" evidence="1">
    <location>
        <begin position="23"/>
        <end position="524"/>
    </location>
</feature>
<accession>M7TWN0</accession>
<keyword evidence="1" id="KW-0732">Signal</keyword>
<feature type="domain" description="WSC" evidence="2">
    <location>
        <begin position="427"/>
        <end position="522"/>
    </location>
</feature>
<dbReference type="Proteomes" id="UP000012174">
    <property type="component" value="Unassembled WGS sequence"/>
</dbReference>
<dbReference type="eggNOG" id="ENOG502S3VG">
    <property type="taxonomic scope" value="Eukaryota"/>
</dbReference>
<proteinExistence type="predicted"/>
<name>M7TWN0_EUTLA</name>
<dbReference type="PANTHER" id="PTHR35560:SF3">
    <property type="entry name" value="PEPTIDASE S9 PROLYL OLIGOPEPTIDASE CATALYTIC DOMAIN-CONTAINING PROTEIN"/>
    <property type="match status" value="1"/>
</dbReference>
<evidence type="ECO:0000256" key="1">
    <source>
        <dbReference type="SAM" id="SignalP"/>
    </source>
</evidence>
<dbReference type="SUPFAM" id="SSF53474">
    <property type="entry name" value="alpha/beta-Hydrolases"/>
    <property type="match status" value="1"/>
</dbReference>
<dbReference type="KEGG" id="ela:UCREL1_1907"/>
<feature type="signal peptide" evidence="1">
    <location>
        <begin position="1"/>
        <end position="22"/>
    </location>
</feature>
<dbReference type="PROSITE" id="PS51212">
    <property type="entry name" value="WSC"/>
    <property type="match status" value="1"/>
</dbReference>
<evidence type="ECO:0000313" key="3">
    <source>
        <dbReference type="EMBL" id="EMR71060.1"/>
    </source>
</evidence>
<dbReference type="Pfam" id="PF01822">
    <property type="entry name" value="WSC"/>
    <property type="match status" value="1"/>
</dbReference>
<keyword evidence="4" id="KW-1185">Reference proteome</keyword>
<evidence type="ECO:0000313" key="4">
    <source>
        <dbReference type="Proteomes" id="UP000012174"/>
    </source>
</evidence>
<protein>
    <submittedName>
        <fullName evidence="3">Putative carbohydrate-binding wsc protein</fullName>
    </submittedName>
</protein>
<organism evidence="3 4">
    <name type="scientific">Eutypa lata (strain UCR-EL1)</name>
    <name type="common">Grapevine dieback disease fungus</name>
    <name type="synonym">Eutypa armeniacae</name>
    <dbReference type="NCBI Taxonomy" id="1287681"/>
    <lineage>
        <taxon>Eukaryota</taxon>
        <taxon>Fungi</taxon>
        <taxon>Dikarya</taxon>
        <taxon>Ascomycota</taxon>
        <taxon>Pezizomycotina</taxon>
        <taxon>Sordariomycetes</taxon>
        <taxon>Xylariomycetidae</taxon>
        <taxon>Xylariales</taxon>
        <taxon>Diatrypaceae</taxon>
        <taxon>Eutypa</taxon>
    </lineage>
</organism>
<reference evidence="4" key="1">
    <citation type="journal article" date="2013" name="Genome Announc.">
        <title>Draft genome sequence of the grapevine dieback fungus Eutypa lata UCR-EL1.</title>
        <authorList>
            <person name="Blanco-Ulate B."/>
            <person name="Rolshausen P.E."/>
            <person name="Cantu D."/>
        </authorList>
    </citation>
    <scope>NUCLEOTIDE SEQUENCE [LARGE SCALE GENOMIC DNA]</scope>
    <source>
        <strain evidence="4">UCR-EL1</strain>
    </source>
</reference>
<dbReference type="EMBL" id="KB705715">
    <property type="protein sequence ID" value="EMR71060.1"/>
    <property type="molecule type" value="Genomic_DNA"/>
</dbReference>
<dbReference type="AlphaFoldDB" id="M7TWN0"/>
<dbReference type="Gene3D" id="3.40.50.1820">
    <property type="entry name" value="alpha/beta hydrolase"/>
    <property type="match status" value="1"/>
</dbReference>
<dbReference type="PANTHER" id="PTHR35560">
    <property type="entry name" value="BLL0132 PROTEIN"/>
    <property type="match status" value="1"/>
</dbReference>
<evidence type="ECO:0000259" key="2">
    <source>
        <dbReference type="PROSITE" id="PS51212"/>
    </source>
</evidence>
<dbReference type="HOGENOM" id="CLU_506251_0_0_1"/>
<dbReference type="OrthoDB" id="2019572at2759"/>
<dbReference type="SMART" id="SM00321">
    <property type="entry name" value="WSC"/>
    <property type="match status" value="1"/>
</dbReference>
<gene>
    <name evidence="3" type="ORF">UCREL1_1907</name>
</gene>
<dbReference type="InterPro" id="IPR002889">
    <property type="entry name" value="WSC_carb-bd"/>
</dbReference>
<dbReference type="InterPro" id="IPR029058">
    <property type="entry name" value="AB_hydrolase_fold"/>
</dbReference>